<proteinExistence type="inferred from homology"/>
<sequence length="192" mass="22289">MEEAIIAAGCFWCTEAIFKRLIGVTQVEVGFTGGSLPEPTYKQVYHGQTGHAEAIRITYAPKKISYWDILEVFWRAHDPTTRNRQGEDIGEQYRSAIFYLNPEQQQIALKSKELIEQSGIFSDPIVTEILPATIFYPAKEEYHQNYYENNTDRGYCIFSIAPKINKIHNLFEEKIKPEYQNLENENRTQETL</sequence>
<evidence type="ECO:0000259" key="5">
    <source>
        <dbReference type="Pfam" id="PF01625"/>
    </source>
</evidence>
<reference evidence="7" key="1">
    <citation type="submission" date="2017-06" db="EMBL/GenBank/DDBJ databases">
        <title>Capnocytophaga spp. assemblies.</title>
        <authorList>
            <person name="Gulvik C.A."/>
        </authorList>
    </citation>
    <scope>NUCLEOTIDE SEQUENCE [LARGE SCALE GENOMIC DNA]</scope>
    <source>
        <strain evidence="7">H1496</strain>
    </source>
</reference>
<feature type="domain" description="Peptide methionine sulphoxide reductase MsrA" evidence="5">
    <location>
        <begin position="3"/>
        <end position="156"/>
    </location>
</feature>
<dbReference type="Pfam" id="PF01625">
    <property type="entry name" value="PMSR"/>
    <property type="match status" value="1"/>
</dbReference>
<dbReference type="Gene3D" id="3.30.1060.10">
    <property type="entry name" value="Peptide methionine sulphoxide reductase MsrA"/>
    <property type="match status" value="1"/>
</dbReference>
<dbReference type="InterPro" id="IPR036509">
    <property type="entry name" value="Met_Sox_Rdtase_MsrA_sf"/>
</dbReference>
<dbReference type="InterPro" id="IPR002569">
    <property type="entry name" value="Met_Sox_Rdtase_MsrA_dom"/>
</dbReference>
<evidence type="ECO:0000256" key="1">
    <source>
        <dbReference type="ARBA" id="ARBA00023002"/>
    </source>
</evidence>
<dbReference type="KEGG" id="cgh:CGC50_08320"/>
<dbReference type="GO" id="GO:0033744">
    <property type="term" value="F:L-methionine:thioredoxin-disulfide S-oxidoreductase activity"/>
    <property type="evidence" value="ECO:0007669"/>
    <property type="project" value="RHEA"/>
</dbReference>
<evidence type="ECO:0000256" key="4">
    <source>
        <dbReference type="HAMAP-Rule" id="MF_01401"/>
    </source>
</evidence>
<dbReference type="HAMAP" id="MF_01401">
    <property type="entry name" value="MsrA"/>
    <property type="match status" value="1"/>
</dbReference>
<name>A0A250FQ91_9FLAO</name>
<evidence type="ECO:0000313" key="7">
    <source>
        <dbReference type="Proteomes" id="UP000217250"/>
    </source>
</evidence>
<organism evidence="6 7">
    <name type="scientific">Capnocytophaga gingivalis</name>
    <dbReference type="NCBI Taxonomy" id="1017"/>
    <lineage>
        <taxon>Bacteria</taxon>
        <taxon>Pseudomonadati</taxon>
        <taxon>Bacteroidota</taxon>
        <taxon>Flavobacteriia</taxon>
        <taxon>Flavobacteriales</taxon>
        <taxon>Flavobacteriaceae</taxon>
        <taxon>Capnocytophaga</taxon>
    </lineage>
</organism>
<dbReference type="GO" id="GO:0008113">
    <property type="term" value="F:peptide-methionine (S)-S-oxide reductase activity"/>
    <property type="evidence" value="ECO:0007669"/>
    <property type="project" value="UniProtKB-UniRule"/>
</dbReference>
<dbReference type="RefSeq" id="WP_095910451.1">
    <property type="nucleotide sequence ID" value="NZ_CAUVLU010000012.1"/>
</dbReference>
<comment type="function">
    <text evidence="4">Has an important function as a repair enzyme for proteins that have been inactivated by oxidation. Catalyzes the reversible oxidation-reduction of methionine sulfoxide in proteins to methionine.</text>
</comment>
<dbReference type="PANTHER" id="PTHR43774:SF1">
    <property type="entry name" value="PEPTIDE METHIONINE SULFOXIDE REDUCTASE MSRA 2"/>
    <property type="match status" value="1"/>
</dbReference>
<evidence type="ECO:0000313" key="6">
    <source>
        <dbReference type="EMBL" id="ATA87161.1"/>
    </source>
</evidence>
<evidence type="ECO:0000256" key="3">
    <source>
        <dbReference type="ARBA" id="ARBA00048782"/>
    </source>
</evidence>
<feature type="active site" evidence="4">
    <location>
        <position position="10"/>
    </location>
</feature>
<dbReference type="PANTHER" id="PTHR43774">
    <property type="entry name" value="PEPTIDE METHIONINE SULFOXIDE REDUCTASE"/>
    <property type="match status" value="1"/>
</dbReference>
<dbReference type="EC" id="1.8.4.11" evidence="4"/>
<protein>
    <recommendedName>
        <fullName evidence="4">Peptide methionine sulfoxide reductase MsrA</fullName>
        <shortName evidence="4">Protein-methionine-S-oxide reductase</shortName>
        <ecNumber evidence="4">1.8.4.11</ecNumber>
    </recommendedName>
    <alternativeName>
        <fullName evidence="4">Peptide-methionine (S)-S-oxide reductase</fullName>
        <shortName evidence="4">Peptide Met(O) reductase</shortName>
    </alternativeName>
</protein>
<keyword evidence="1 4" id="KW-0560">Oxidoreductase</keyword>
<gene>
    <name evidence="4 6" type="primary">msrA</name>
    <name evidence="6" type="ORF">CGC50_08320</name>
</gene>
<dbReference type="Proteomes" id="UP000217250">
    <property type="component" value="Chromosome"/>
</dbReference>
<evidence type="ECO:0000256" key="2">
    <source>
        <dbReference type="ARBA" id="ARBA00047806"/>
    </source>
</evidence>
<comment type="catalytic activity">
    <reaction evidence="3 4">
        <text>[thioredoxin]-disulfide + L-methionine + H2O = L-methionine (S)-S-oxide + [thioredoxin]-dithiol</text>
        <dbReference type="Rhea" id="RHEA:19993"/>
        <dbReference type="Rhea" id="RHEA-COMP:10698"/>
        <dbReference type="Rhea" id="RHEA-COMP:10700"/>
        <dbReference type="ChEBI" id="CHEBI:15377"/>
        <dbReference type="ChEBI" id="CHEBI:29950"/>
        <dbReference type="ChEBI" id="CHEBI:50058"/>
        <dbReference type="ChEBI" id="CHEBI:57844"/>
        <dbReference type="ChEBI" id="CHEBI:58772"/>
        <dbReference type="EC" id="1.8.4.11"/>
    </reaction>
</comment>
<dbReference type="EMBL" id="CP022386">
    <property type="protein sequence ID" value="ATA87161.1"/>
    <property type="molecule type" value="Genomic_DNA"/>
</dbReference>
<dbReference type="OrthoDB" id="4174719at2"/>
<dbReference type="GeneID" id="84808556"/>
<accession>A0A250FQ91</accession>
<dbReference type="AlphaFoldDB" id="A0A250FQ91"/>
<comment type="similarity">
    <text evidence="4">Belongs to the MsrA Met sulfoxide reductase family.</text>
</comment>
<dbReference type="SUPFAM" id="SSF55068">
    <property type="entry name" value="Peptide methionine sulfoxide reductase"/>
    <property type="match status" value="1"/>
</dbReference>
<comment type="catalytic activity">
    <reaction evidence="2 4">
        <text>L-methionyl-[protein] + [thioredoxin]-disulfide + H2O = L-methionyl-(S)-S-oxide-[protein] + [thioredoxin]-dithiol</text>
        <dbReference type="Rhea" id="RHEA:14217"/>
        <dbReference type="Rhea" id="RHEA-COMP:10698"/>
        <dbReference type="Rhea" id="RHEA-COMP:10700"/>
        <dbReference type="Rhea" id="RHEA-COMP:12313"/>
        <dbReference type="Rhea" id="RHEA-COMP:12315"/>
        <dbReference type="ChEBI" id="CHEBI:15377"/>
        <dbReference type="ChEBI" id="CHEBI:16044"/>
        <dbReference type="ChEBI" id="CHEBI:29950"/>
        <dbReference type="ChEBI" id="CHEBI:44120"/>
        <dbReference type="ChEBI" id="CHEBI:50058"/>
        <dbReference type="EC" id="1.8.4.11"/>
    </reaction>
</comment>
<dbReference type="NCBIfam" id="TIGR00401">
    <property type="entry name" value="msrA"/>
    <property type="match status" value="1"/>
</dbReference>